<accession>A0A919STH9</accession>
<comment type="caution">
    <text evidence="3">The sequence shown here is derived from an EMBL/GenBank/DDBJ whole genome shotgun (WGS) entry which is preliminary data.</text>
</comment>
<dbReference type="Gene3D" id="3.40.50.720">
    <property type="entry name" value="NAD(P)-binding Rossmann-like Domain"/>
    <property type="match status" value="1"/>
</dbReference>
<dbReference type="AlphaFoldDB" id="A0A919STH9"/>
<dbReference type="InterPro" id="IPR002347">
    <property type="entry name" value="SDR_fam"/>
</dbReference>
<evidence type="ECO:0000256" key="2">
    <source>
        <dbReference type="SAM" id="MobiDB-lite"/>
    </source>
</evidence>
<dbReference type="GO" id="GO:0016491">
    <property type="term" value="F:oxidoreductase activity"/>
    <property type="evidence" value="ECO:0007669"/>
    <property type="project" value="UniProtKB-KW"/>
</dbReference>
<keyword evidence="4" id="KW-1185">Reference proteome</keyword>
<dbReference type="EMBL" id="BOQP01000030">
    <property type="protein sequence ID" value="GIM77162.1"/>
    <property type="molecule type" value="Genomic_DNA"/>
</dbReference>
<gene>
    <name evidence="3" type="ORF">Aco04nite_53970</name>
</gene>
<evidence type="ECO:0000313" key="4">
    <source>
        <dbReference type="Proteomes" id="UP000680865"/>
    </source>
</evidence>
<evidence type="ECO:0000256" key="1">
    <source>
        <dbReference type="ARBA" id="ARBA00023002"/>
    </source>
</evidence>
<dbReference type="PANTHER" id="PTHR43157">
    <property type="entry name" value="PHOSPHATIDYLINOSITOL-GLYCAN BIOSYNTHESIS CLASS F PROTEIN-RELATED"/>
    <property type="match status" value="1"/>
</dbReference>
<protein>
    <submittedName>
        <fullName evidence="3">Retinol dehydrogenase</fullName>
    </submittedName>
</protein>
<dbReference type="Proteomes" id="UP000680865">
    <property type="component" value="Unassembled WGS sequence"/>
</dbReference>
<organism evidence="3 4">
    <name type="scientific">Winogradskya consettensis</name>
    <dbReference type="NCBI Taxonomy" id="113560"/>
    <lineage>
        <taxon>Bacteria</taxon>
        <taxon>Bacillati</taxon>
        <taxon>Actinomycetota</taxon>
        <taxon>Actinomycetes</taxon>
        <taxon>Micromonosporales</taxon>
        <taxon>Micromonosporaceae</taxon>
        <taxon>Winogradskya</taxon>
    </lineage>
</organism>
<proteinExistence type="predicted"/>
<evidence type="ECO:0000313" key="3">
    <source>
        <dbReference type="EMBL" id="GIM77162.1"/>
    </source>
</evidence>
<dbReference type="Pfam" id="PF00106">
    <property type="entry name" value="adh_short"/>
    <property type="match status" value="1"/>
</dbReference>
<dbReference type="InterPro" id="IPR036291">
    <property type="entry name" value="NAD(P)-bd_dom_sf"/>
</dbReference>
<keyword evidence="1" id="KW-0560">Oxidoreductase</keyword>
<dbReference type="RefSeq" id="WP_213000026.1">
    <property type="nucleotide sequence ID" value="NZ_BAAATW010000016.1"/>
</dbReference>
<dbReference type="PRINTS" id="PR00081">
    <property type="entry name" value="GDHRDH"/>
</dbReference>
<name>A0A919STH9_9ACTN</name>
<dbReference type="PANTHER" id="PTHR43157:SF31">
    <property type="entry name" value="PHOSPHATIDYLINOSITOL-GLYCAN BIOSYNTHESIS CLASS F PROTEIN"/>
    <property type="match status" value="1"/>
</dbReference>
<feature type="compositionally biased region" description="Polar residues" evidence="2">
    <location>
        <begin position="13"/>
        <end position="37"/>
    </location>
</feature>
<sequence length="347" mass="36360">MNDEPAPPGLTDHTGSADRTPSTGSAERTAGTGSADRTGSAGGAELAGRVSLVTGATGGMGRVIATELARRGSTVVAVTRSEGSGDELREYVASQVQADRVEVLVADLASRDDLHGVAEGFMARHGALDLLINNAGAHYRERRVGERGVEMHVAVNHLAGFTLTALLLGALRAAGRARVINVVSASMGDTRQVKILPRRRPVVLDRDALDDLRDVNPADGFEPFSAYARAKLLTLMSGYHLAGALRGTGVTVNAVHPGVVATPIIGDIAPGVARPFLPLIRRSLLTPEQGAAPALWLATATQLGTTTGRYFNRATEAASPAVSYDRGLQRRIWAASARGLSIDLGWR</sequence>
<feature type="region of interest" description="Disordered" evidence="2">
    <location>
        <begin position="1"/>
        <end position="43"/>
    </location>
</feature>
<dbReference type="SUPFAM" id="SSF51735">
    <property type="entry name" value="NAD(P)-binding Rossmann-fold domains"/>
    <property type="match status" value="1"/>
</dbReference>
<reference evidence="3" key="1">
    <citation type="submission" date="2021-03" db="EMBL/GenBank/DDBJ databases">
        <title>Whole genome shotgun sequence of Actinoplanes consettensis NBRC 14913.</title>
        <authorList>
            <person name="Komaki H."/>
            <person name="Tamura T."/>
        </authorList>
    </citation>
    <scope>NUCLEOTIDE SEQUENCE</scope>
    <source>
        <strain evidence="3">NBRC 14913</strain>
    </source>
</reference>